<name>A0ABR1QD16_9PEZI</name>
<accession>A0ABR1QD16</accession>
<evidence type="ECO:0000313" key="2">
    <source>
        <dbReference type="EMBL" id="KAK7951876.1"/>
    </source>
</evidence>
<comment type="caution">
    <text evidence="2">The sequence shown here is derived from an EMBL/GenBank/DDBJ whole genome shotgun (WGS) entry which is preliminary data.</text>
</comment>
<feature type="region of interest" description="Disordered" evidence="1">
    <location>
        <begin position="196"/>
        <end position="216"/>
    </location>
</feature>
<gene>
    <name evidence="2" type="ORF">PG986_007604</name>
</gene>
<dbReference type="RefSeq" id="XP_066699938.1">
    <property type="nucleotide sequence ID" value="XM_066843826.1"/>
</dbReference>
<evidence type="ECO:0000256" key="1">
    <source>
        <dbReference type="SAM" id="MobiDB-lite"/>
    </source>
</evidence>
<proteinExistence type="predicted"/>
<dbReference type="Proteomes" id="UP001391051">
    <property type="component" value="Unassembled WGS sequence"/>
</dbReference>
<dbReference type="GeneID" id="92076888"/>
<feature type="compositionally biased region" description="Pro residues" evidence="1">
    <location>
        <begin position="157"/>
        <end position="167"/>
    </location>
</feature>
<keyword evidence="3" id="KW-1185">Reference proteome</keyword>
<feature type="compositionally biased region" description="Basic and acidic residues" evidence="1">
    <location>
        <begin position="122"/>
        <end position="136"/>
    </location>
</feature>
<protein>
    <submittedName>
        <fullName evidence="2">Uncharacterized protein</fullName>
    </submittedName>
</protein>
<feature type="region of interest" description="Disordered" evidence="1">
    <location>
        <begin position="76"/>
        <end position="168"/>
    </location>
</feature>
<dbReference type="EMBL" id="JAQQWE010000005">
    <property type="protein sequence ID" value="KAK7951876.1"/>
    <property type="molecule type" value="Genomic_DNA"/>
</dbReference>
<reference evidence="2 3" key="1">
    <citation type="submission" date="2023-01" db="EMBL/GenBank/DDBJ databases">
        <title>Analysis of 21 Apiospora genomes using comparative genomics revels a genus with tremendous synthesis potential of carbohydrate active enzymes and secondary metabolites.</title>
        <authorList>
            <person name="Sorensen T."/>
        </authorList>
    </citation>
    <scope>NUCLEOTIDE SEQUENCE [LARGE SCALE GENOMIC DNA]</scope>
    <source>
        <strain evidence="2 3">CBS 24483</strain>
    </source>
</reference>
<sequence length="232" mass="26942">MDCPRTDTPELGSLAEQFQYAPDIFECRSTSQVADDNSRRLVYRRVLESLRCFDRDQSGIQFVPMRDSLEYYYERREEEERQRQRQTRLTSPPRPMPRRVDCHRATLAALEGRGPQRQTPPQHHDRTREVERREPVTTHTRPYPQRQPRPRPRPRTQPRPQSRPRPPVAIREAPIVIYGVSVVIQQGQVVVTEAPSSLTSDLGTPPAQLPKPASMRGPVKKFFKAVARFGRK</sequence>
<evidence type="ECO:0000313" key="3">
    <source>
        <dbReference type="Proteomes" id="UP001391051"/>
    </source>
</evidence>
<feature type="compositionally biased region" description="Low complexity" evidence="1">
    <location>
        <begin position="137"/>
        <end position="146"/>
    </location>
</feature>
<organism evidence="2 3">
    <name type="scientific">Apiospora aurea</name>
    <dbReference type="NCBI Taxonomy" id="335848"/>
    <lineage>
        <taxon>Eukaryota</taxon>
        <taxon>Fungi</taxon>
        <taxon>Dikarya</taxon>
        <taxon>Ascomycota</taxon>
        <taxon>Pezizomycotina</taxon>
        <taxon>Sordariomycetes</taxon>
        <taxon>Xylariomycetidae</taxon>
        <taxon>Amphisphaeriales</taxon>
        <taxon>Apiosporaceae</taxon>
        <taxon>Apiospora</taxon>
    </lineage>
</organism>